<name>A0ACD5VEX4_AVESA</name>
<keyword evidence="2" id="KW-1185">Reference proteome</keyword>
<organism evidence="1 2">
    <name type="scientific">Avena sativa</name>
    <name type="common">Oat</name>
    <dbReference type="NCBI Taxonomy" id="4498"/>
    <lineage>
        <taxon>Eukaryota</taxon>
        <taxon>Viridiplantae</taxon>
        <taxon>Streptophyta</taxon>
        <taxon>Embryophyta</taxon>
        <taxon>Tracheophyta</taxon>
        <taxon>Spermatophyta</taxon>
        <taxon>Magnoliopsida</taxon>
        <taxon>Liliopsida</taxon>
        <taxon>Poales</taxon>
        <taxon>Poaceae</taxon>
        <taxon>BOP clade</taxon>
        <taxon>Pooideae</taxon>
        <taxon>Poodae</taxon>
        <taxon>Poeae</taxon>
        <taxon>Poeae Chloroplast Group 1 (Aveneae type)</taxon>
        <taxon>Aveninae</taxon>
        <taxon>Avena</taxon>
    </lineage>
</organism>
<protein>
    <submittedName>
        <fullName evidence="1">Uncharacterized protein</fullName>
    </submittedName>
</protein>
<reference evidence="1" key="1">
    <citation type="submission" date="2021-05" db="EMBL/GenBank/DDBJ databases">
        <authorList>
            <person name="Scholz U."/>
            <person name="Mascher M."/>
            <person name="Fiebig A."/>
        </authorList>
    </citation>
    <scope>NUCLEOTIDE SEQUENCE [LARGE SCALE GENOMIC DNA]</scope>
</reference>
<evidence type="ECO:0000313" key="1">
    <source>
        <dbReference type="EnsemblPlants" id="AVESA.00010b.r2.3AG0438890.2.CDS"/>
    </source>
</evidence>
<sequence length="680" mass="78482">MTRCAGGPLRNKGELIPCIVTSSFFGRRDRPRGLESLLQHHHRSWPQPPDHATHSHLLAQQRPRPSANVGAAARLVGDGAVSRQAGGRRRRRAAMYTSEAPDGFHKERAFRKSNQSTDSLSQQHATGVGSAAYRQGRDKVARQSQLMSIEPQPVQNRDDQFIWPWMGVLVNVPTEWKNGRHVGESGNRLKERLSCFFPQKVIPLWNYRGHTGNAIVEFGKDWIGFNSALAFESHFESEGCGKLDWKMHKHRRSEMFGWIARADDQKSSGPIGEYLQKNGDLKTISDIEDEEARKTNKLVANLACEIELKKRHAEELKCKYNETTSTLEMTIEQKDQLLRAYNEEIHKMQQIARTHSQRIIDENQKRRSELESKMHDLDLRSKQLDELAARTDSDRRNLEHEKEKNGVKTKHLKMATLEQQRTDENVLKLVEKHKLEKQAALDKIIKLEQQLDAKQKLELEIKQLQGKLEVMKHMPGEEDSGSKKKIDELSEELQDKYEEMDAMESLHHTLLIKEQKSNEELQDARKKLIDLHTLQGLQNITTGRANIGVKRMGELDLKSFVIACKRKLSKEDAEVTATVLCSKWQAEIKNLEWHPFRVVMVDGRKTELVSEDDEKLHALKEEYGDEVYALVTKALLELNEYNPSGRCAVPELWNYKEGRKATLKEVFQYVTRQWRMHKKR</sequence>
<evidence type="ECO:0000313" key="2">
    <source>
        <dbReference type="Proteomes" id="UP001732700"/>
    </source>
</evidence>
<proteinExistence type="predicted"/>
<dbReference type="Proteomes" id="UP001732700">
    <property type="component" value="Chromosome 3A"/>
</dbReference>
<dbReference type="EnsemblPlants" id="AVESA.00010b.r2.3AG0438890.2">
    <property type="protein sequence ID" value="AVESA.00010b.r2.3AG0438890.2.CDS"/>
    <property type="gene ID" value="AVESA.00010b.r2.3AG0438890"/>
</dbReference>
<reference evidence="1" key="2">
    <citation type="submission" date="2025-09" db="UniProtKB">
        <authorList>
            <consortium name="EnsemblPlants"/>
        </authorList>
    </citation>
    <scope>IDENTIFICATION</scope>
</reference>
<accession>A0ACD5VEX4</accession>